<gene>
    <name evidence="8" type="ORF">yc1106_07538</name>
</gene>
<dbReference type="GO" id="GO:0000712">
    <property type="term" value="P:resolution of meiotic recombination intermediates"/>
    <property type="evidence" value="ECO:0007669"/>
    <property type="project" value="TreeGrafter"/>
</dbReference>
<keyword evidence="4" id="KW-0238">DNA-binding</keyword>
<dbReference type="PANTHER" id="PTHR28680:SF1">
    <property type="entry name" value="CENTROMERE PROTEIN X"/>
    <property type="match status" value="1"/>
</dbReference>
<accession>A0A9Q8ZCU2</accession>
<keyword evidence="9" id="KW-1185">Reference proteome</keyword>
<evidence type="ECO:0000256" key="6">
    <source>
        <dbReference type="ARBA" id="ARBA00023242"/>
    </source>
</evidence>
<comment type="subcellular location">
    <subcellularLocation>
        <location evidence="1">Nucleus</location>
    </subcellularLocation>
</comment>
<dbReference type="GO" id="GO:0051382">
    <property type="term" value="P:kinetochore assembly"/>
    <property type="evidence" value="ECO:0007669"/>
    <property type="project" value="InterPro"/>
</dbReference>
<evidence type="ECO:0008006" key="10">
    <source>
        <dbReference type="Google" id="ProtNLM"/>
    </source>
</evidence>
<evidence type="ECO:0000256" key="7">
    <source>
        <dbReference type="SAM" id="MobiDB-lite"/>
    </source>
</evidence>
<feature type="compositionally biased region" description="Acidic residues" evidence="7">
    <location>
        <begin position="71"/>
        <end position="90"/>
    </location>
</feature>
<comment type="similarity">
    <text evidence="2">Belongs to the CENP-X/MHF2 family.</text>
</comment>
<evidence type="ECO:0000313" key="8">
    <source>
        <dbReference type="EMBL" id="USP80264.1"/>
    </source>
</evidence>
<name>A0A9Q8ZCU2_CURCL</name>
<keyword evidence="6" id="KW-0539">Nucleus</keyword>
<evidence type="ECO:0000256" key="2">
    <source>
        <dbReference type="ARBA" id="ARBA00009359"/>
    </source>
</evidence>
<dbReference type="GO" id="GO:0003677">
    <property type="term" value="F:DNA binding"/>
    <property type="evidence" value="ECO:0007669"/>
    <property type="project" value="UniProtKB-KW"/>
</dbReference>
<dbReference type="GO" id="GO:0046982">
    <property type="term" value="F:protein heterodimerization activity"/>
    <property type="evidence" value="ECO:0007669"/>
    <property type="project" value="InterPro"/>
</dbReference>
<dbReference type="EMBL" id="CP089278">
    <property type="protein sequence ID" value="USP80264.1"/>
    <property type="molecule type" value="Genomic_DNA"/>
</dbReference>
<dbReference type="PANTHER" id="PTHR28680">
    <property type="entry name" value="CENTROMERE PROTEIN X"/>
    <property type="match status" value="1"/>
</dbReference>
<evidence type="ECO:0000313" key="9">
    <source>
        <dbReference type="Proteomes" id="UP001056012"/>
    </source>
</evidence>
<dbReference type="GO" id="GO:0071821">
    <property type="term" value="C:FANCM-MHF complex"/>
    <property type="evidence" value="ECO:0007669"/>
    <property type="project" value="TreeGrafter"/>
</dbReference>
<evidence type="ECO:0000256" key="4">
    <source>
        <dbReference type="ARBA" id="ARBA00023125"/>
    </source>
</evidence>
<dbReference type="OrthoDB" id="2500381at2759"/>
<dbReference type="InterPro" id="IPR018552">
    <property type="entry name" value="CENP-X"/>
</dbReference>
<proteinExistence type="inferred from homology"/>
<dbReference type="GO" id="GO:0031297">
    <property type="term" value="P:replication fork processing"/>
    <property type="evidence" value="ECO:0007669"/>
    <property type="project" value="TreeGrafter"/>
</dbReference>
<dbReference type="Pfam" id="PF09415">
    <property type="entry name" value="CENP-X"/>
    <property type="match status" value="1"/>
</dbReference>
<dbReference type="VEuPathDB" id="FungiDB:yc1106_07538"/>
<organism evidence="8 9">
    <name type="scientific">Curvularia clavata</name>
    <dbReference type="NCBI Taxonomy" id="95742"/>
    <lineage>
        <taxon>Eukaryota</taxon>
        <taxon>Fungi</taxon>
        <taxon>Dikarya</taxon>
        <taxon>Ascomycota</taxon>
        <taxon>Pezizomycotina</taxon>
        <taxon>Dothideomycetes</taxon>
        <taxon>Pleosporomycetidae</taxon>
        <taxon>Pleosporales</taxon>
        <taxon>Pleosporineae</taxon>
        <taxon>Pleosporaceae</taxon>
        <taxon>Curvularia</taxon>
    </lineage>
</organism>
<sequence length="196" mass="21100">MPPKNAGANVARRKGPSFNPPRPVNAAPQPSTTTKRAPAPATSRPTAAASSKSTATASKNAFRPAAHVIDLSDDEPDDQLADDIDSDDFDSIMQDVALPTEPSRSKPPPAKSPLSEPVIPRPLLARLLLENFDDPDVQIQTGAMKLVGKYMDIFVTEAFLRSKDERKTAAKNGGMVDGFLQVEDLERLAPQLVLDF</sequence>
<evidence type="ECO:0000256" key="1">
    <source>
        <dbReference type="ARBA" id="ARBA00004123"/>
    </source>
</evidence>
<reference evidence="8" key="1">
    <citation type="submission" date="2021-12" db="EMBL/GenBank/DDBJ databases">
        <title>Curvularia clavata genome.</title>
        <authorList>
            <person name="Cao Y."/>
        </authorList>
    </citation>
    <scope>NUCLEOTIDE SEQUENCE</scope>
    <source>
        <strain evidence="8">Yc1106</strain>
    </source>
</reference>
<feature type="region of interest" description="Disordered" evidence="7">
    <location>
        <begin position="1"/>
        <end position="117"/>
    </location>
</feature>
<keyword evidence="5" id="KW-0234">DNA repair</keyword>
<dbReference type="AlphaFoldDB" id="A0A9Q8ZCU2"/>
<dbReference type="GO" id="GO:0006281">
    <property type="term" value="P:DNA repair"/>
    <property type="evidence" value="ECO:0007669"/>
    <property type="project" value="UniProtKB-KW"/>
</dbReference>
<dbReference type="CDD" id="cd22921">
    <property type="entry name" value="HFD_CENP-X"/>
    <property type="match status" value="1"/>
</dbReference>
<protein>
    <recommendedName>
        <fullName evidence="10">Cenp-s complex centromere protein x protein</fullName>
    </recommendedName>
</protein>
<feature type="compositionally biased region" description="Low complexity" evidence="7">
    <location>
        <begin position="30"/>
        <end position="59"/>
    </location>
</feature>
<keyword evidence="3" id="KW-0227">DNA damage</keyword>
<dbReference type="Gene3D" id="1.10.20.10">
    <property type="entry name" value="Histone, subunit A"/>
    <property type="match status" value="1"/>
</dbReference>
<evidence type="ECO:0000256" key="3">
    <source>
        <dbReference type="ARBA" id="ARBA00022763"/>
    </source>
</evidence>
<dbReference type="Proteomes" id="UP001056012">
    <property type="component" value="Chromosome 5"/>
</dbReference>
<dbReference type="InterPro" id="IPR009072">
    <property type="entry name" value="Histone-fold"/>
</dbReference>
<evidence type="ECO:0000256" key="5">
    <source>
        <dbReference type="ARBA" id="ARBA00023204"/>
    </source>
</evidence>